<reference evidence="5" key="1">
    <citation type="submission" date="2022-01" db="EMBL/GenBank/DDBJ databases">
        <authorList>
            <person name="King R."/>
        </authorList>
    </citation>
    <scope>NUCLEOTIDE SEQUENCE</scope>
</reference>
<dbReference type="PANTHER" id="PTHR10426:SF88">
    <property type="entry name" value="ADIPOCYTE PLASMA MEMBRANE-ASSOCIATED PROTEIN HEMOMUCIN-RELATED"/>
    <property type="match status" value="1"/>
</dbReference>
<dbReference type="GO" id="GO:0012505">
    <property type="term" value="C:endomembrane system"/>
    <property type="evidence" value="ECO:0007669"/>
    <property type="project" value="TreeGrafter"/>
</dbReference>
<evidence type="ECO:0000313" key="6">
    <source>
        <dbReference type="Proteomes" id="UP001153636"/>
    </source>
</evidence>
<keyword evidence="3" id="KW-0325">Glycoprotein</keyword>
<dbReference type="GO" id="GO:0016787">
    <property type="term" value="F:hydrolase activity"/>
    <property type="evidence" value="ECO:0007669"/>
    <property type="project" value="TreeGrafter"/>
</dbReference>
<dbReference type="SUPFAM" id="SSF63829">
    <property type="entry name" value="Calcium-dependent phosphotriesterase"/>
    <property type="match status" value="1"/>
</dbReference>
<dbReference type="Gene3D" id="2.120.10.30">
    <property type="entry name" value="TolB, C-terminal domain"/>
    <property type="match status" value="1"/>
</dbReference>
<comment type="similarity">
    <text evidence="1">Belongs to the strictosidine synthase family.</text>
</comment>
<name>A0A9P0CJ55_9CUCU</name>
<dbReference type="EMBL" id="OV651822">
    <property type="protein sequence ID" value="CAH1100365.1"/>
    <property type="molecule type" value="Genomic_DNA"/>
</dbReference>
<evidence type="ECO:0000256" key="3">
    <source>
        <dbReference type="ARBA" id="ARBA00023180"/>
    </source>
</evidence>
<keyword evidence="2" id="KW-0597">Phosphoprotein</keyword>
<dbReference type="InterPro" id="IPR011042">
    <property type="entry name" value="6-blade_b-propeller_TolB-like"/>
</dbReference>
<accession>A0A9P0CJ55</accession>
<organism evidence="5 6">
    <name type="scientific">Psylliodes chrysocephalus</name>
    <dbReference type="NCBI Taxonomy" id="3402493"/>
    <lineage>
        <taxon>Eukaryota</taxon>
        <taxon>Metazoa</taxon>
        <taxon>Ecdysozoa</taxon>
        <taxon>Arthropoda</taxon>
        <taxon>Hexapoda</taxon>
        <taxon>Insecta</taxon>
        <taxon>Pterygota</taxon>
        <taxon>Neoptera</taxon>
        <taxon>Endopterygota</taxon>
        <taxon>Coleoptera</taxon>
        <taxon>Polyphaga</taxon>
        <taxon>Cucujiformia</taxon>
        <taxon>Chrysomeloidea</taxon>
        <taxon>Chrysomelidae</taxon>
        <taxon>Galerucinae</taxon>
        <taxon>Alticini</taxon>
        <taxon>Psylliodes</taxon>
    </lineage>
</organism>
<gene>
    <name evidence="5" type="ORF">PSYICH_LOCUS1535</name>
</gene>
<sequence>MTKMSALCNSLIKWSAFSTGLIAFLIYAPIPPHSTFSETFTFAPNRPLTEKLGLEEKLDNAELWHKGDLLGPETFSDYKGELYTSLFTGEVVKFKKDGSMVTVVRTGQTCKGEFEERICGRSMGIKFDRDGSMFVADAYYGIFKVDVETGEKVMLISPNDPIDGKNPKLFNSISLSKNGDIYWSDSSTEFNFEDVVYDMLSDPSGRLIHYNAKSRKNTVLINKLAFANGVFLSHNEEVVLVAETGRNRIHRYYLKGPKNGTKDIFIDGLPGMPDNIQSDGQGGYLVALYMAVDDNNPSILQILGDKPTIRKLLAKAMGLVELVFQIFDNIYSTQFFQRAMHFIGHCNSIYFLAPSRASVLHISKDGEILDSLHNLNKHISLLSEAYIFENMLYLGTPFNDYIARIPLFKIGWKALERTKEDQNPK</sequence>
<dbReference type="Proteomes" id="UP001153636">
    <property type="component" value="Chromosome 10"/>
</dbReference>
<evidence type="ECO:0000256" key="1">
    <source>
        <dbReference type="ARBA" id="ARBA00009191"/>
    </source>
</evidence>
<dbReference type="Pfam" id="PF20067">
    <property type="entry name" value="SSL_N"/>
    <property type="match status" value="1"/>
</dbReference>
<evidence type="ECO:0000259" key="4">
    <source>
        <dbReference type="Pfam" id="PF03088"/>
    </source>
</evidence>
<evidence type="ECO:0000313" key="5">
    <source>
        <dbReference type="EMBL" id="CAH1100365.1"/>
    </source>
</evidence>
<proteinExistence type="inferred from homology"/>
<feature type="domain" description="Strictosidine synthase conserved region" evidence="4">
    <location>
        <begin position="173"/>
        <end position="257"/>
    </location>
</feature>
<dbReference type="Pfam" id="PF03088">
    <property type="entry name" value="Str_synth"/>
    <property type="match status" value="1"/>
</dbReference>
<dbReference type="PANTHER" id="PTHR10426">
    <property type="entry name" value="STRICTOSIDINE SYNTHASE-RELATED"/>
    <property type="match status" value="1"/>
</dbReference>
<dbReference type="InterPro" id="IPR018119">
    <property type="entry name" value="Strictosidine_synth_cons-reg"/>
</dbReference>
<evidence type="ECO:0000256" key="2">
    <source>
        <dbReference type="ARBA" id="ARBA00022553"/>
    </source>
</evidence>
<dbReference type="AlphaFoldDB" id="A0A9P0CJ55"/>
<dbReference type="OrthoDB" id="5307922at2759"/>
<keyword evidence="6" id="KW-1185">Reference proteome</keyword>
<protein>
    <recommendedName>
        <fullName evidence="4">Strictosidine synthase conserved region domain-containing protein</fullName>
    </recommendedName>
</protein>